<name>A0A1I2C8G9_9BACT</name>
<dbReference type="EMBL" id="FONY01000004">
    <property type="protein sequence ID" value="SFE63970.1"/>
    <property type="molecule type" value="Genomic_DNA"/>
</dbReference>
<dbReference type="Pfam" id="PF03938">
    <property type="entry name" value="OmpH"/>
    <property type="match status" value="1"/>
</dbReference>
<keyword evidence="2 3" id="KW-0732">Signal</keyword>
<dbReference type="GO" id="GO:0005829">
    <property type="term" value="C:cytosol"/>
    <property type="evidence" value="ECO:0007669"/>
    <property type="project" value="TreeGrafter"/>
</dbReference>
<dbReference type="SMART" id="SM00935">
    <property type="entry name" value="OmpH"/>
    <property type="match status" value="1"/>
</dbReference>
<dbReference type="RefSeq" id="WP_091540043.1">
    <property type="nucleotide sequence ID" value="NZ_FONY01000004.1"/>
</dbReference>
<dbReference type="SUPFAM" id="SSF111384">
    <property type="entry name" value="OmpH-like"/>
    <property type="match status" value="1"/>
</dbReference>
<comment type="similarity">
    <text evidence="1">Belongs to the Skp family.</text>
</comment>
<evidence type="ECO:0000313" key="4">
    <source>
        <dbReference type="EMBL" id="SFE63970.1"/>
    </source>
</evidence>
<dbReference type="Gene3D" id="3.30.910.20">
    <property type="entry name" value="Skp domain"/>
    <property type="match status" value="1"/>
</dbReference>
<keyword evidence="5" id="KW-1185">Reference proteome</keyword>
<dbReference type="InterPro" id="IPR005632">
    <property type="entry name" value="Chaperone_Skp"/>
</dbReference>
<dbReference type="STRING" id="1003.SAMN04488541_1004110"/>
<proteinExistence type="inferred from homology"/>
<dbReference type="PANTHER" id="PTHR35089">
    <property type="entry name" value="CHAPERONE PROTEIN SKP"/>
    <property type="match status" value="1"/>
</dbReference>
<dbReference type="OrthoDB" id="9788552at2"/>
<evidence type="ECO:0000256" key="1">
    <source>
        <dbReference type="ARBA" id="ARBA00009091"/>
    </source>
</evidence>
<evidence type="ECO:0000256" key="2">
    <source>
        <dbReference type="ARBA" id="ARBA00022729"/>
    </source>
</evidence>
<evidence type="ECO:0000313" key="5">
    <source>
        <dbReference type="Proteomes" id="UP000199513"/>
    </source>
</evidence>
<organism evidence="4 5">
    <name type="scientific">Thermoflexibacter ruber</name>
    <dbReference type="NCBI Taxonomy" id="1003"/>
    <lineage>
        <taxon>Bacteria</taxon>
        <taxon>Pseudomonadati</taxon>
        <taxon>Bacteroidota</taxon>
        <taxon>Cytophagia</taxon>
        <taxon>Cytophagales</taxon>
        <taxon>Thermoflexibacteraceae</taxon>
        <taxon>Thermoflexibacter</taxon>
    </lineage>
</organism>
<dbReference type="InterPro" id="IPR024930">
    <property type="entry name" value="Skp_dom_sf"/>
</dbReference>
<dbReference type="Proteomes" id="UP000199513">
    <property type="component" value="Unassembled WGS sequence"/>
</dbReference>
<sequence>MRKLILSYILILISINSFAQRFGYVDTQKIVEKMPEYATAQGELDKMTQQWQSELEDKQKALSKMRLDFETEKLLLTDDMRRQRMSELEAKEREIRDFQTKTFGVEGLLFQKRVELMKPIQDKLAEAMARVARKRKLSFLFDRASDLSIVYADPTHDYSDIVMEELGLKPKGN</sequence>
<dbReference type="GO" id="GO:0050821">
    <property type="term" value="P:protein stabilization"/>
    <property type="evidence" value="ECO:0007669"/>
    <property type="project" value="TreeGrafter"/>
</dbReference>
<reference evidence="4 5" key="1">
    <citation type="submission" date="2016-10" db="EMBL/GenBank/DDBJ databases">
        <authorList>
            <person name="de Groot N.N."/>
        </authorList>
    </citation>
    <scope>NUCLEOTIDE SEQUENCE [LARGE SCALE GENOMIC DNA]</scope>
    <source>
        <strain>GEY</strain>
        <strain evidence="5">DSM 9560</strain>
    </source>
</reference>
<gene>
    <name evidence="4" type="ORF">SAMN04488541_1004110</name>
</gene>
<dbReference type="AlphaFoldDB" id="A0A1I2C8G9"/>
<accession>A0A1I2C8G9</accession>
<dbReference type="GO" id="GO:0051082">
    <property type="term" value="F:unfolded protein binding"/>
    <property type="evidence" value="ECO:0007669"/>
    <property type="project" value="InterPro"/>
</dbReference>
<protein>
    <submittedName>
        <fullName evidence="4">Periplasmic chaperone for outer membrane proteins Skp</fullName>
    </submittedName>
</protein>
<feature type="chain" id="PRO_5011600683" evidence="3">
    <location>
        <begin position="20"/>
        <end position="173"/>
    </location>
</feature>
<dbReference type="PANTHER" id="PTHR35089:SF1">
    <property type="entry name" value="CHAPERONE PROTEIN SKP"/>
    <property type="match status" value="1"/>
</dbReference>
<evidence type="ECO:0000256" key="3">
    <source>
        <dbReference type="SAM" id="SignalP"/>
    </source>
</evidence>
<feature type="signal peptide" evidence="3">
    <location>
        <begin position="1"/>
        <end position="19"/>
    </location>
</feature>